<feature type="chain" id="PRO_5001979682" evidence="3">
    <location>
        <begin position="23"/>
        <end position="262"/>
    </location>
</feature>
<evidence type="ECO:0000313" key="5">
    <source>
        <dbReference type="Proteomes" id="UP000039046"/>
    </source>
</evidence>
<evidence type="ECO:0000313" key="4">
    <source>
        <dbReference type="EMBL" id="CEJ89613.1"/>
    </source>
</evidence>
<dbReference type="Gene3D" id="3.40.50.720">
    <property type="entry name" value="NAD(P)-binding Rossmann-like Domain"/>
    <property type="match status" value="1"/>
</dbReference>
<keyword evidence="3" id="KW-0732">Signal</keyword>
<protein>
    <submittedName>
        <fullName evidence="4">Uncharacterized protein</fullName>
    </submittedName>
</protein>
<dbReference type="HOGENOM" id="CLU_010194_2_6_1"/>
<reference evidence="4 5" key="1">
    <citation type="journal article" date="2015" name="Genome Announc.">
        <title>Draft Genome Sequence and Gene Annotation of the Entomopathogenic Fungus Verticillium hemipterigenum.</title>
        <authorList>
            <person name="Horn F."/>
            <person name="Habel A."/>
            <person name="Scharf D.H."/>
            <person name="Dworschak J."/>
            <person name="Brakhage A.A."/>
            <person name="Guthke R."/>
            <person name="Hertweck C."/>
            <person name="Linde J."/>
        </authorList>
    </citation>
    <scope>NUCLEOTIDE SEQUENCE [LARGE SCALE GENOMIC DNA]</scope>
</reference>
<dbReference type="Proteomes" id="UP000039046">
    <property type="component" value="Unassembled WGS sequence"/>
</dbReference>
<feature type="signal peptide" evidence="3">
    <location>
        <begin position="1"/>
        <end position="22"/>
    </location>
</feature>
<keyword evidence="5" id="KW-1185">Reference proteome</keyword>
<dbReference type="PRINTS" id="PR00081">
    <property type="entry name" value="GDHRDH"/>
</dbReference>
<accession>A0A0A1TH14</accession>
<comment type="similarity">
    <text evidence="1">Belongs to the short-chain dehydrogenases/reductases (SDR) family.</text>
</comment>
<dbReference type="OrthoDB" id="37659at2759"/>
<dbReference type="PANTHER" id="PTHR43669:SF15">
    <property type="entry name" value="OXIDOREDUCTASE, SHORT-CHAIN DEHYDROGENASE_REDUCTASE FAMILY (AFU_ORTHOLOGUE AFUA_1G01330)"/>
    <property type="match status" value="1"/>
</dbReference>
<dbReference type="EMBL" id="CDHN01000002">
    <property type="protein sequence ID" value="CEJ89613.1"/>
    <property type="molecule type" value="Genomic_DNA"/>
</dbReference>
<dbReference type="Pfam" id="PF00106">
    <property type="entry name" value="adh_short"/>
    <property type="match status" value="1"/>
</dbReference>
<dbReference type="STRING" id="1531966.A0A0A1TH14"/>
<dbReference type="SUPFAM" id="SSF51735">
    <property type="entry name" value="NAD(P)-binding Rossmann-fold domains"/>
    <property type="match status" value="1"/>
</dbReference>
<gene>
    <name evidence="4" type="ORF">VHEMI05448</name>
</gene>
<dbReference type="AlphaFoldDB" id="A0A0A1TH14"/>
<evidence type="ECO:0000256" key="3">
    <source>
        <dbReference type="SAM" id="SignalP"/>
    </source>
</evidence>
<sequence>MSFPFKTVLVVGATSGIGLAMAERFVQEGKKVIAVGRRQDRLDAFVQKHGAEMTDSFVFDITNTAGLDAFVADVTKKHPDLDCVYLNAGYQRPIALTDPASVNLDDFHYEINLNFTCNVNLCIKFLPHLKSFNGPSCLMITGTHISVIPAMMVPAYSAAKAAARAFFDCLRAQNEGSNVRFVDIGTPLVQTELHDYMGEERGRAMGMPVNAFVDQVFEQLEQGKEEVVVGVIGLANSDEFKGLLERRHKLFMELTALMRQAH</sequence>
<dbReference type="PANTHER" id="PTHR43669">
    <property type="entry name" value="5-KETO-D-GLUCONATE 5-REDUCTASE"/>
    <property type="match status" value="1"/>
</dbReference>
<dbReference type="InterPro" id="IPR036291">
    <property type="entry name" value="NAD(P)-bd_dom_sf"/>
</dbReference>
<keyword evidence="2" id="KW-0560">Oxidoreductase</keyword>
<organism evidence="4 5">
    <name type="scientific">[Torrubiella] hemipterigena</name>
    <dbReference type="NCBI Taxonomy" id="1531966"/>
    <lineage>
        <taxon>Eukaryota</taxon>
        <taxon>Fungi</taxon>
        <taxon>Dikarya</taxon>
        <taxon>Ascomycota</taxon>
        <taxon>Pezizomycotina</taxon>
        <taxon>Sordariomycetes</taxon>
        <taxon>Hypocreomycetidae</taxon>
        <taxon>Hypocreales</taxon>
        <taxon>Clavicipitaceae</taxon>
        <taxon>Clavicipitaceae incertae sedis</taxon>
        <taxon>'Torrubiella' clade</taxon>
    </lineage>
</organism>
<proteinExistence type="inferred from homology"/>
<evidence type="ECO:0000256" key="2">
    <source>
        <dbReference type="ARBA" id="ARBA00023002"/>
    </source>
</evidence>
<name>A0A0A1TH14_9HYPO</name>
<evidence type="ECO:0000256" key="1">
    <source>
        <dbReference type="ARBA" id="ARBA00006484"/>
    </source>
</evidence>
<dbReference type="GO" id="GO:0016491">
    <property type="term" value="F:oxidoreductase activity"/>
    <property type="evidence" value="ECO:0007669"/>
    <property type="project" value="UniProtKB-KW"/>
</dbReference>
<dbReference type="InterPro" id="IPR002347">
    <property type="entry name" value="SDR_fam"/>
</dbReference>